<keyword evidence="3" id="KW-1185">Reference proteome</keyword>
<proteinExistence type="predicted"/>
<evidence type="ECO:0008006" key="4">
    <source>
        <dbReference type="Google" id="ProtNLM"/>
    </source>
</evidence>
<name>A0AA36EYM8_OCTVU</name>
<dbReference type="PANTHER" id="PTHR46060">
    <property type="entry name" value="MARINER MOS1 TRANSPOSASE-LIKE PROTEIN"/>
    <property type="match status" value="1"/>
</dbReference>
<dbReference type="InterPro" id="IPR052709">
    <property type="entry name" value="Transposase-MT_Hybrid"/>
</dbReference>
<dbReference type="AlphaFoldDB" id="A0AA36EYM8"/>
<accession>A0AA36EYM8</accession>
<reference evidence="2" key="1">
    <citation type="submission" date="2023-08" db="EMBL/GenBank/DDBJ databases">
        <authorList>
            <person name="Alioto T."/>
            <person name="Alioto T."/>
            <person name="Gomez Garrido J."/>
        </authorList>
    </citation>
    <scope>NUCLEOTIDE SEQUENCE</scope>
</reference>
<organism evidence="2 3">
    <name type="scientific">Octopus vulgaris</name>
    <name type="common">Common octopus</name>
    <dbReference type="NCBI Taxonomy" id="6645"/>
    <lineage>
        <taxon>Eukaryota</taxon>
        <taxon>Metazoa</taxon>
        <taxon>Spiralia</taxon>
        <taxon>Lophotrochozoa</taxon>
        <taxon>Mollusca</taxon>
        <taxon>Cephalopoda</taxon>
        <taxon>Coleoidea</taxon>
        <taxon>Octopodiformes</taxon>
        <taxon>Octopoda</taxon>
        <taxon>Incirrata</taxon>
        <taxon>Octopodidae</taxon>
        <taxon>Octopus</taxon>
    </lineage>
</organism>
<evidence type="ECO:0000313" key="2">
    <source>
        <dbReference type="EMBL" id="CAI9716885.1"/>
    </source>
</evidence>
<protein>
    <recommendedName>
        <fullName evidence="4">Histone-lysine N-methyltransferase SETMAR-like</fullName>
    </recommendedName>
</protein>
<feature type="region of interest" description="Disordered" evidence="1">
    <location>
        <begin position="28"/>
        <end position="51"/>
    </location>
</feature>
<dbReference type="PANTHER" id="PTHR46060:SF1">
    <property type="entry name" value="MARINER MOS1 TRANSPOSASE-LIKE PROTEIN"/>
    <property type="match status" value="1"/>
</dbReference>
<dbReference type="Proteomes" id="UP001162480">
    <property type="component" value="Chromosome 2"/>
</dbReference>
<gene>
    <name evidence="2" type="ORF">OCTVUL_1B027612</name>
</gene>
<dbReference type="EMBL" id="OX597815">
    <property type="protein sequence ID" value="CAI9716885.1"/>
    <property type="molecule type" value="Genomic_DNA"/>
</dbReference>
<sequence length="109" mass="12181">MSFGDNTLDYSNVCRWVRRLKDEKVETVSVADKPRSGRPSASVNPANKTKADALIREGRRLTLDELAENLEVSHGSAYNIVESLGFSKVCARWVPRELTTERKTDKGNA</sequence>
<evidence type="ECO:0000256" key="1">
    <source>
        <dbReference type="SAM" id="MobiDB-lite"/>
    </source>
</evidence>
<evidence type="ECO:0000313" key="3">
    <source>
        <dbReference type="Proteomes" id="UP001162480"/>
    </source>
</evidence>